<dbReference type="KEGG" id="mev:Metev_0283"/>
<proteinExistence type="predicted"/>
<dbReference type="HOGENOM" id="CLU_165880_0_0_2"/>
<evidence type="ECO:0000313" key="1">
    <source>
        <dbReference type="EMBL" id="ADI73211.1"/>
    </source>
</evidence>
<evidence type="ECO:0000313" key="2">
    <source>
        <dbReference type="Proteomes" id="UP000000391"/>
    </source>
</evidence>
<dbReference type="RefSeq" id="WP_013193779.1">
    <property type="nucleotide sequence ID" value="NC_014253.1"/>
</dbReference>
<dbReference type="OrthoDB" id="132869at2157"/>
<dbReference type="InterPro" id="IPR018288">
    <property type="entry name" value="F420H2-DH_FpoO"/>
</dbReference>
<name>D7E6I9_METEZ</name>
<accession>D7E6I9</accession>
<dbReference type="STRING" id="644295.Metev_0283"/>
<organism evidence="1 2">
    <name type="scientific">Methanohalobium evestigatum (strain ATCC BAA-1072 / DSM 3721 / NBRC 107634 / OCM 161 / Z-7303)</name>
    <dbReference type="NCBI Taxonomy" id="644295"/>
    <lineage>
        <taxon>Archaea</taxon>
        <taxon>Methanobacteriati</taxon>
        <taxon>Methanobacteriota</taxon>
        <taxon>Stenosarchaea group</taxon>
        <taxon>Methanomicrobia</taxon>
        <taxon>Methanosarcinales</taxon>
        <taxon>Methanosarcinaceae</taxon>
        <taxon>Methanohalobium</taxon>
    </lineage>
</organism>
<dbReference type="Proteomes" id="UP000000391">
    <property type="component" value="Chromosome"/>
</dbReference>
<dbReference type="GeneID" id="9345896"/>
<keyword evidence="2" id="KW-1185">Reference proteome</keyword>
<dbReference type="Pfam" id="PF10621">
    <property type="entry name" value="FpoO"/>
    <property type="match status" value="1"/>
</dbReference>
<sequence length="117" mass="13090">MADCELCGESLPTLCPVRVYAPRLIITYPEGVCKGLCPTCVKAAEDTYSKLDQSILSVSSGKCNLCGKPTRLYPVEVQIPSFKQGVEKVDMNLCRTCLEACHETHEKYHEKFEEAYH</sequence>
<dbReference type="AlphaFoldDB" id="D7E6I9"/>
<protein>
    <submittedName>
        <fullName evidence="1">F420H2 dehydrogenase, subunit FpoO</fullName>
    </submittedName>
</protein>
<gene>
    <name evidence="1" type="ordered locus">Metev_0283</name>
</gene>
<reference evidence="1 2" key="1">
    <citation type="submission" date="2010-06" db="EMBL/GenBank/DDBJ databases">
        <title>Complete sequence chromosome of Methanohalobium evestigatum Z-7303.</title>
        <authorList>
            <consortium name="US DOE Joint Genome Institute"/>
            <person name="Lucas S."/>
            <person name="Copeland A."/>
            <person name="Lapidus A."/>
            <person name="Cheng J.-F."/>
            <person name="Bruce D."/>
            <person name="Goodwin L."/>
            <person name="Pitluck S."/>
            <person name="Saunders E."/>
            <person name="Detter J.C."/>
            <person name="Han C."/>
            <person name="Tapia R."/>
            <person name="Land M."/>
            <person name="Hauser L."/>
            <person name="Kyrpides N."/>
            <person name="Mikhailova N."/>
            <person name="Sieprawska-Lupa M."/>
            <person name="Whitman W.B."/>
            <person name="Anderson I."/>
            <person name="Woyke T."/>
        </authorList>
    </citation>
    <scope>NUCLEOTIDE SEQUENCE [LARGE SCALE GENOMIC DNA]</scope>
    <source>
        <strain evidence="2">ATCC BAA-1072 / DSM 3721 / NBRC 107634 / OCM 161 / Z-7303</strain>
    </source>
</reference>
<dbReference type="EMBL" id="CP002069">
    <property type="protein sequence ID" value="ADI73211.1"/>
    <property type="molecule type" value="Genomic_DNA"/>
</dbReference>